<dbReference type="InterPro" id="IPR036318">
    <property type="entry name" value="FAD-bd_PCMH-like_sf"/>
</dbReference>
<dbReference type="PROSITE" id="PS51387">
    <property type="entry name" value="FAD_PCMH"/>
    <property type="match status" value="1"/>
</dbReference>
<reference evidence="5 6" key="1">
    <citation type="journal article" date="2019" name="Int. J. Syst. Evol. Microbiol.">
        <title>The Global Catalogue of Microorganisms (GCM) 10K type strain sequencing project: providing services to taxonomists for standard genome sequencing and annotation.</title>
        <authorList>
            <consortium name="The Broad Institute Genomics Platform"/>
            <consortium name="The Broad Institute Genome Sequencing Center for Infectious Disease"/>
            <person name="Wu L."/>
            <person name="Ma J."/>
        </authorList>
    </citation>
    <scope>NUCLEOTIDE SEQUENCE [LARGE SCALE GENOMIC DNA]</scope>
    <source>
        <strain evidence="5 6">JCM 14942</strain>
    </source>
</reference>
<evidence type="ECO:0000256" key="1">
    <source>
        <dbReference type="ARBA" id="ARBA00022630"/>
    </source>
</evidence>
<dbReference type="Proteomes" id="UP001500842">
    <property type="component" value="Unassembled WGS sequence"/>
</dbReference>
<dbReference type="SMART" id="SM01092">
    <property type="entry name" value="CO_deh_flav_C"/>
    <property type="match status" value="1"/>
</dbReference>
<dbReference type="Gene3D" id="3.30.390.50">
    <property type="entry name" value="CO dehydrogenase flavoprotein, C-terminal domain"/>
    <property type="match status" value="1"/>
</dbReference>
<dbReference type="InterPro" id="IPR016167">
    <property type="entry name" value="FAD-bd_PCMH_sub1"/>
</dbReference>
<dbReference type="SUPFAM" id="SSF56176">
    <property type="entry name" value="FAD-binding/transporter-associated domain-like"/>
    <property type="match status" value="1"/>
</dbReference>
<dbReference type="Pfam" id="PF03450">
    <property type="entry name" value="CO_deh_flav_C"/>
    <property type="match status" value="1"/>
</dbReference>
<name>A0ABN2BXE2_9ACTN</name>
<sequence length="307" mass="32041">MKPAPFAYHRATSAEHAAALLDGLGPEARVLAGGQSLVPSMNLRLMTPPHVIDIGGVGTLAFIRREGARLVIGAMTRQSTVEESPLVSEAVPLLAEAVRHVAHPPIRHRGTVVGSIAHASAVAELPAVALALDADIVVQGVAGCRTVAASEFFIGPFATSRGADELVVEVRFPVAGPGHGWAWRELSPRNGNFPFAGAGVALAFADGVIERAAVALCGISDRPVRATAAEQALVGERWTPDLLTDAAALVVEGIAPRPDNDVAAHIVPVRANSVASWSYRTKVARTQARLAMAAAVDRAFRTEGDPR</sequence>
<accession>A0ABN2BXE2</accession>
<gene>
    <name evidence="5" type="ORF">GCM10009788_58720</name>
</gene>
<dbReference type="InterPro" id="IPR002346">
    <property type="entry name" value="Mopterin_DH_FAD-bd"/>
</dbReference>
<comment type="caution">
    <text evidence="5">The sequence shown here is derived from an EMBL/GenBank/DDBJ whole genome shotgun (WGS) entry which is preliminary data.</text>
</comment>
<dbReference type="InterPro" id="IPR005107">
    <property type="entry name" value="CO_DH_flav_C"/>
</dbReference>
<evidence type="ECO:0000259" key="4">
    <source>
        <dbReference type="PROSITE" id="PS51387"/>
    </source>
</evidence>
<dbReference type="InterPro" id="IPR016166">
    <property type="entry name" value="FAD-bd_PCMH"/>
</dbReference>
<dbReference type="InterPro" id="IPR016169">
    <property type="entry name" value="FAD-bd_PCMH_sub2"/>
</dbReference>
<dbReference type="RefSeq" id="WP_141004829.1">
    <property type="nucleotide sequence ID" value="NZ_BAAAOR010000052.1"/>
</dbReference>
<dbReference type="Gene3D" id="3.30.465.10">
    <property type="match status" value="1"/>
</dbReference>
<keyword evidence="1" id="KW-0285">Flavoprotein</keyword>
<organism evidence="5 6">
    <name type="scientific">Nocardioides humi</name>
    <dbReference type="NCBI Taxonomy" id="449461"/>
    <lineage>
        <taxon>Bacteria</taxon>
        <taxon>Bacillati</taxon>
        <taxon>Actinomycetota</taxon>
        <taxon>Actinomycetes</taxon>
        <taxon>Propionibacteriales</taxon>
        <taxon>Nocardioidaceae</taxon>
        <taxon>Nocardioides</taxon>
    </lineage>
</organism>
<dbReference type="Gene3D" id="3.30.43.10">
    <property type="entry name" value="Uridine Diphospho-n-acetylenolpyruvylglucosamine Reductase, domain 2"/>
    <property type="match status" value="1"/>
</dbReference>
<keyword evidence="3" id="KW-0560">Oxidoreductase</keyword>
<feature type="domain" description="FAD-binding PCMH-type" evidence="4">
    <location>
        <begin position="1"/>
        <end position="177"/>
    </location>
</feature>
<evidence type="ECO:0000313" key="6">
    <source>
        <dbReference type="Proteomes" id="UP001500842"/>
    </source>
</evidence>
<protein>
    <submittedName>
        <fullName evidence="5">Xanthine dehydrogenase family protein subunit M</fullName>
    </submittedName>
</protein>
<dbReference type="InterPro" id="IPR051312">
    <property type="entry name" value="Diverse_Substr_Oxidored"/>
</dbReference>
<keyword evidence="6" id="KW-1185">Reference proteome</keyword>
<evidence type="ECO:0000313" key="5">
    <source>
        <dbReference type="EMBL" id="GAA1549106.1"/>
    </source>
</evidence>
<keyword evidence="2" id="KW-0274">FAD</keyword>
<dbReference type="InterPro" id="IPR036683">
    <property type="entry name" value="CO_DH_flav_C_dom_sf"/>
</dbReference>
<dbReference type="SUPFAM" id="SSF55447">
    <property type="entry name" value="CO dehydrogenase flavoprotein C-terminal domain-like"/>
    <property type="match status" value="1"/>
</dbReference>
<dbReference type="PANTHER" id="PTHR42659:SF2">
    <property type="entry name" value="XANTHINE DEHYDROGENASE SUBUNIT C-RELATED"/>
    <property type="match status" value="1"/>
</dbReference>
<dbReference type="Pfam" id="PF00941">
    <property type="entry name" value="FAD_binding_5"/>
    <property type="match status" value="1"/>
</dbReference>
<dbReference type="PANTHER" id="PTHR42659">
    <property type="entry name" value="XANTHINE DEHYDROGENASE SUBUNIT C-RELATED"/>
    <property type="match status" value="1"/>
</dbReference>
<proteinExistence type="predicted"/>
<dbReference type="EMBL" id="BAAAOR010000052">
    <property type="protein sequence ID" value="GAA1549106.1"/>
    <property type="molecule type" value="Genomic_DNA"/>
</dbReference>
<evidence type="ECO:0000256" key="3">
    <source>
        <dbReference type="ARBA" id="ARBA00023002"/>
    </source>
</evidence>
<evidence type="ECO:0000256" key="2">
    <source>
        <dbReference type="ARBA" id="ARBA00022827"/>
    </source>
</evidence>